<evidence type="ECO:0000313" key="3">
    <source>
        <dbReference type="EMBL" id="GFS12539.1"/>
    </source>
</evidence>
<dbReference type="InterPro" id="IPR001995">
    <property type="entry name" value="Peptidase_A2_cat"/>
</dbReference>
<keyword evidence="4" id="KW-1185">Reference proteome</keyword>
<keyword evidence="1" id="KW-0378">Hydrolase</keyword>
<dbReference type="InterPro" id="IPR021109">
    <property type="entry name" value="Peptidase_aspartic_dom_sf"/>
</dbReference>
<dbReference type="Pfam" id="PF13650">
    <property type="entry name" value="Asp_protease_2"/>
    <property type="match status" value="1"/>
</dbReference>
<organism evidence="3 4">
    <name type="scientific">Elysia marginata</name>
    <dbReference type="NCBI Taxonomy" id="1093978"/>
    <lineage>
        <taxon>Eukaryota</taxon>
        <taxon>Metazoa</taxon>
        <taxon>Spiralia</taxon>
        <taxon>Lophotrochozoa</taxon>
        <taxon>Mollusca</taxon>
        <taxon>Gastropoda</taxon>
        <taxon>Heterobranchia</taxon>
        <taxon>Euthyneura</taxon>
        <taxon>Panpulmonata</taxon>
        <taxon>Sacoglossa</taxon>
        <taxon>Placobranchoidea</taxon>
        <taxon>Plakobranchidae</taxon>
        <taxon>Elysia</taxon>
    </lineage>
</organism>
<reference evidence="3 4" key="1">
    <citation type="journal article" date="2021" name="Elife">
        <title>Chloroplast acquisition without the gene transfer in kleptoplastic sea slugs, Plakobranchus ocellatus.</title>
        <authorList>
            <person name="Maeda T."/>
            <person name="Takahashi S."/>
            <person name="Yoshida T."/>
            <person name="Shimamura S."/>
            <person name="Takaki Y."/>
            <person name="Nagai Y."/>
            <person name="Toyoda A."/>
            <person name="Suzuki Y."/>
            <person name="Arimoto A."/>
            <person name="Ishii H."/>
            <person name="Satoh N."/>
            <person name="Nishiyama T."/>
            <person name="Hasebe M."/>
            <person name="Maruyama T."/>
            <person name="Minagawa J."/>
            <person name="Obokata J."/>
            <person name="Shigenobu S."/>
        </authorList>
    </citation>
    <scope>NUCLEOTIDE SEQUENCE [LARGE SCALE GENOMIC DNA]</scope>
</reference>
<proteinExistence type="predicted"/>
<dbReference type="AlphaFoldDB" id="A0AAV4IPP9"/>
<dbReference type="PROSITE" id="PS50175">
    <property type="entry name" value="ASP_PROT_RETROV"/>
    <property type="match status" value="1"/>
</dbReference>
<comment type="caution">
    <text evidence="3">The sequence shown here is derived from an EMBL/GenBank/DDBJ whole genome shotgun (WGS) entry which is preliminary data.</text>
</comment>
<dbReference type="SUPFAM" id="SSF50630">
    <property type="entry name" value="Acid proteases"/>
    <property type="match status" value="1"/>
</dbReference>
<accession>A0AAV4IPP9</accession>
<evidence type="ECO:0000256" key="1">
    <source>
        <dbReference type="ARBA" id="ARBA00022801"/>
    </source>
</evidence>
<name>A0AAV4IPP9_9GAST</name>
<dbReference type="GO" id="GO:0006508">
    <property type="term" value="P:proteolysis"/>
    <property type="evidence" value="ECO:0007669"/>
    <property type="project" value="InterPro"/>
</dbReference>
<evidence type="ECO:0000259" key="2">
    <source>
        <dbReference type="PROSITE" id="PS50175"/>
    </source>
</evidence>
<evidence type="ECO:0000313" key="4">
    <source>
        <dbReference type="Proteomes" id="UP000762676"/>
    </source>
</evidence>
<feature type="domain" description="Peptidase A2" evidence="2">
    <location>
        <begin position="81"/>
        <end position="120"/>
    </location>
</feature>
<dbReference type="EMBL" id="BMAT01013408">
    <property type="protein sequence ID" value="GFS12539.1"/>
    <property type="molecule type" value="Genomic_DNA"/>
</dbReference>
<gene>
    <name evidence="3" type="ORF">ElyMa_006700200</name>
</gene>
<protein>
    <submittedName>
        <fullName evidence="3">Transposon Ty3-G Gag-Pol polyprotein</fullName>
    </submittedName>
</protein>
<dbReference type="Proteomes" id="UP000762676">
    <property type="component" value="Unassembled WGS sequence"/>
</dbReference>
<dbReference type="GO" id="GO:0004190">
    <property type="term" value="F:aspartic-type endopeptidase activity"/>
    <property type="evidence" value="ECO:0007669"/>
    <property type="project" value="InterPro"/>
</dbReference>
<sequence>MGKTCHICSKANYFAIVCRSSKKQYFYQHKRNVNDLTQLDLNDVDPDDSEPENEEFFLNSLQGLGDEPWTTKCKINGKDEATFKIDTGADVTVISRKNYDNFIYKPALQTTKIRLNSPGGPIKCLGKFQALISTSKGKNAETAQTVYVIETKSENLWVDEPYKP</sequence>
<dbReference type="Gene3D" id="2.40.70.10">
    <property type="entry name" value="Acid Proteases"/>
    <property type="match status" value="1"/>
</dbReference>